<feature type="domain" description="J" evidence="4">
    <location>
        <begin position="19"/>
        <end position="74"/>
    </location>
</feature>
<dbReference type="GO" id="GO:0036503">
    <property type="term" value="P:ERAD pathway"/>
    <property type="evidence" value="ECO:0007669"/>
    <property type="project" value="TreeGrafter"/>
</dbReference>
<feature type="transmembrane region" description="Helical" evidence="3">
    <location>
        <begin position="114"/>
        <end position="138"/>
    </location>
</feature>
<dbReference type="PRINTS" id="PR00625">
    <property type="entry name" value="JDOMAIN"/>
</dbReference>
<protein>
    <submittedName>
        <fullName evidence="5">DnaJ domain-containing protein</fullName>
    </submittedName>
</protein>
<dbReference type="GO" id="GO:0051087">
    <property type="term" value="F:protein-folding chaperone binding"/>
    <property type="evidence" value="ECO:0007669"/>
    <property type="project" value="TreeGrafter"/>
</dbReference>
<dbReference type="InterPro" id="IPR036869">
    <property type="entry name" value="J_dom_sf"/>
</dbReference>
<dbReference type="EMBL" id="CP070499">
    <property type="protein sequence ID" value="QSB15350.1"/>
    <property type="molecule type" value="Genomic_DNA"/>
</dbReference>
<feature type="compositionally biased region" description="Low complexity" evidence="2">
    <location>
        <begin position="71"/>
        <end position="81"/>
    </location>
</feature>
<evidence type="ECO:0000256" key="1">
    <source>
        <dbReference type="ARBA" id="ARBA00023186"/>
    </source>
</evidence>
<dbReference type="Pfam" id="PF00226">
    <property type="entry name" value="DnaJ"/>
    <property type="match status" value="1"/>
</dbReference>
<feature type="region of interest" description="Disordered" evidence="2">
    <location>
        <begin position="1"/>
        <end position="22"/>
    </location>
</feature>
<reference evidence="5" key="1">
    <citation type="submission" date="2021-02" db="EMBL/GenBank/DDBJ databases">
        <title>Natrosporangium hydrolyticum gen. nov., sp. nov, a haloalkaliphilic actinobacterium from a soda solonchak soil.</title>
        <authorList>
            <person name="Sorokin D.Y."/>
            <person name="Khijniak T.V."/>
            <person name="Zakharycheva A.P."/>
            <person name="Boueva O.V."/>
            <person name="Ariskina E.V."/>
            <person name="Hahnke R.L."/>
            <person name="Bunk B."/>
            <person name="Sproer C."/>
            <person name="Schumann P."/>
            <person name="Evtushenko L.I."/>
            <person name="Kublanov I.V."/>
        </authorList>
    </citation>
    <scope>NUCLEOTIDE SEQUENCE</scope>
    <source>
        <strain evidence="5">DSM 106523</strain>
    </source>
</reference>
<dbReference type="SUPFAM" id="SSF46565">
    <property type="entry name" value="Chaperone J-domain"/>
    <property type="match status" value="1"/>
</dbReference>
<dbReference type="KEGG" id="nhy:JQS43_03010"/>
<organism evidence="5 6">
    <name type="scientific">Natronosporangium hydrolyticum</name>
    <dbReference type="NCBI Taxonomy" id="2811111"/>
    <lineage>
        <taxon>Bacteria</taxon>
        <taxon>Bacillati</taxon>
        <taxon>Actinomycetota</taxon>
        <taxon>Actinomycetes</taxon>
        <taxon>Micromonosporales</taxon>
        <taxon>Micromonosporaceae</taxon>
        <taxon>Natronosporangium</taxon>
    </lineage>
</organism>
<gene>
    <name evidence="5" type="ORF">JQS43_03010</name>
</gene>
<keyword evidence="3" id="KW-0812">Transmembrane</keyword>
<name>A0A895YMM4_9ACTN</name>
<dbReference type="Proteomes" id="UP000662857">
    <property type="component" value="Chromosome"/>
</dbReference>
<feature type="region of interest" description="Disordered" evidence="2">
    <location>
        <begin position="68"/>
        <end position="105"/>
    </location>
</feature>
<dbReference type="SMART" id="SM00271">
    <property type="entry name" value="DnaJ"/>
    <property type="match status" value="1"/>
</dbReference>
<accession>A0A895YMM4</accession>
<evidence type="ECO:0000256" key="2">
    <source>
        <dbReference type="SAM" id="MobiDB-lite"/>
    </source>
</evidence>
<proteinExistence type="predicted"/>
<dbReference type="PROSITE" id="PS50076">
    <property type="entry name" value="DNAJ_2"/>
    <property type="match status" value="1"/>
</dbReference>
<evidence type="ECO:0000313" key="6">
    <source>
        <dbReference type="Proteomes" id="UP000662857"/>
    </source>
</evidence>
<dbReference type="CDD" id="cd06257">
    <property type="entry name" value="DnaJ"/>
    <property type="match status" value="1"/>
</dbReference>
<keyword evidence="3" id="KW-0472">Membrane</keyword>
<sequence length="186" mass="18596">MTVGRVPVAPLPTEGEAIDPHQVLGVAPDASAEQIRAAYRRLARQHHPDLNPDAAAAEFRAVDEAYRSLTSGGAPPGGAAAPPSPAPPAAPAAPPQTPAAPRPSGSNPLGAVSILLPLAVLVCAPGPLLLCGVLLAPVGAVLGHVARWRARRAGLPEPGLALVGIAIGWGLTVVLIVTITVGVMVS</sequence>
<dbReference type="InterPro" id="IPR001623">
    <property type="entry name" value="DnaJ_domain"/>
</dbReference>
<dbReference type="GO" id="GO:0051787">
    <property type="term" value="F:misfolded protein binding"/>
    <property type="evidence" value="ECO:0007669"/>
    <property type="project" value="TreeGrafter"/>
</dbReference>
<dbReference type="RefSeq" id="WP_239677525.1">
    <property type="nucleotide sequence ID" value="NZ_CP070499.1"/>
</dbReference>
<evidence type="ECO:0000259" key="4">
    <source>
        <dbReference type="PROSITE" id="PS50076"/>
    </source>
</evidence>
<feature type="compositionally biased region" description="Pro residues" evidence="2">
    <location>
        <begin position="82"/>
        <end position="101"/>
    </location>
</feature>
<keyword evidence="6" id="KW-1185">Reference proteome</keyword>
<dbReference type="InterPro" id="IPR051948">
    <property type="entry name" value="Hsp70_co-chaperone_J-domain"/>
</dbReference>
<dbReference type="PANTHER" id="PTHR44360">
    <property type="entry name" value="DNAJ HOMOLOG SUBFAMILY B MEMBER 9"/>
    <property type="match status" value="1"/>
</dbReference>
<feature type="transmembrane region" description="Helical" evidence="3">
    <location>
        <begin position="159"/>
        <end position="185"/>
    </location>
</feature>
<evidence type="ECO:0000313" key="5">
    <source>
        <dbReference type="EMBL" id="QSB15350.1"/>
    </source>
</evidence>
<evidence type="ECO:0000256" key="3">
    <source>
        <dbReference type="SAM" id="Phobius"/>
    </source>
</evidence>
<dbReference type="PANTHER" id="PTHR44360:SF1">
    <property type="entry name" value="DNAJ HOMOLOG SUBFAMILY B MEMBER 9"/>
    <property type="match status" value="1"/>
</dbReference>
<dbReference type="AlphaFoldDB" id="A0A895YMM4"/>
<keyword evidence="1" id="KW-0143">Chaperone</keyword>
<keyword evidence="3" id="KW-1133">Transmembrane helix</keyword>
<dbReference type="Gene3D" id="1.10.287.110">
    <property type="entry name" value="DnaJ domain"/>
    <property type="match status" value="1"/>
</dbReference>